<dbReference type="SUPFAM" id="SSF160631">
    <property type="entry name" value="SMI1/KNR4-like"/>
    <property type="match status" value="1"/>
</dbReference>
<dbReference type="Proteomes" id="UP000321577">
    <property type="component" value="Unassembled WGS sequence"/>
</dbReference>
<protein>
    <recommendedName>
        <fullName evidence="3">DUF1851 domain-containing protein</fullName>
    </recommendedName>
</protein>
<organism evidence="1 2">
    <name type="scientific">Brevifollis gellanilyticus</name>
    <dbReference type="NCBI Taxonomy" id="748831"/>
    <lineage>
        <taxon>Bacteria</taxon>
        <taxon>Pseudomonadati</taxon>
        <taxon>Verrucomicrobiota</taxon>
        <taxon>Verrucomicrobiia</taxon>
        <taxon>Verrucomicrobiales</taxon>
        <taxon>Verrucomicrobiaceae</taxon>
    </lineage>
</organism>
<reference evidence="1 2" key="1">
    <citation type="submission" date="2019-07" db="EMBL/GenBank/DDBJ databases">
        <title>Whole genome shotgun sequence of Brevifollis gellanilyticus NBRC 108608.</title>
        <authorList>
            <person name="Hosoyama A."/>
            <person name="Uohara A."/>
            <person name="Ohji S."/>
            <person name="Ichikawa N."/>
        </authorList>
    </citation>
    <scope>NUCLEOTIDE SEQUENCE [LARGE SCALE GENOMIC DNA]</scope>
    <source>
        <strain evidence="1 2">NBRC 108608</strain>
    </source>
</reference>
<dbReference type="AlphaFoldDB" id="A0A512M9K3"/>
<dbReference type="InterPro" id="IPR037883">
    <property type="entry name" value="Knr4/Smi1-like_sf"/>
</dbReference>
<comment type="caution">
    <text evidence="1">The sequence shown here is derived from an EMBL/GenBank/DDBJ whole genome shotgun (WGS) entry which is preliminary data.</text>
</comment>
<dbReference type="RefSeq" id="WP_170266774.1">
    <property type="nucleotide sequence ID" value="NZ_BKAG01000017.1"/>
</dbReference>
<proteinExistence type="predicted"/>
<accession>A0A512M9K3</accession>
<keyword evidence="2" id="KW-1185">Reference proteome</keyword>
<name>A0A512M9K3_9BACT</name>
<gene>
    <name evidence="1" type="ORF">BGE01nite_27070</name>
</gene>
<evidence type="ECO:0000313" key="2">
    <source>
        <dbReference type="Proteomes" id="UP000321577"/>
    </source>
</evidence>
<evidence type="ECO:0000313" key="1">
    <source>
        <dbReference type="EMBL" id="GEP43416.1"/>
    </source>
</evidence>
<dbReference type="EMBL" id="BKAG01000017">
    <property type="protein sequence ID" value="GEP43416.1"/>
    <property type="molecule type" value="Genomic_DNA"/>
</dbReference>
<sequence>MTWQGDVINDVELLGELPSSLVRVLREVNGFILHGGALHIRGASMTPEWHSLRAAMQGPAAFHGLYEGVHADDIPFGQDLFGDQFLLRDEAVLKLSAESGEVESMADSLDDFFRQTLEDLEGFLNVDLKHVMQPGQLLLAYPPFVFAESGAGASLKPVSAGEVILFHADLARQIRDVPEGGQIEIKWGA</sequence>
<evidence type="ECO:0008006" key="3">
    <source>
        <dbReference type="Google" id="ProtNLM"/>
    </source>
</evidence>